<keyword evidence="4" id="KW-1185">Reference proteome</keyword>
<dbReference type="InterPro" id="IPR006311">
    <property type="entry name" value="TAT_signal"/>
</dbReference>
<evidence type="ECO:0000256" key="2">
    <source>
        <dbReference type="SAM" id="SignalP"/>
    </source>
</evidence>
<comment type="caution">
    <text evidence="3">The sequence shown here is derived from an EMBL/GenBank/DDBJ whole genome shotgun (WGS) entry which is preliminary data.</text>
</comment>
<keyword evidence="2" id="KW-0732">Signal</keyword>
<evidence type="ECO:0000256" key="1">
    <source>
        <dbReference type="SAM" id="MobiDB-lite"/>
    </source>
</evidence>
<accession>A0A5C4VM80</accession>
<sequence length="360" mass="36328">MKNLHVRRALAGLSLGALAAAGLATVPAPANATVDDAAVGTQYTIDGSLCVGEDKGAIDPDAVPWKDDGTPYSASTSDSSTFTGAEGDTVDAATSMSATVTSSPLGSGSATITGSASATASALASGTETACNVTAHAAASASGFFTLTQPTWVTVTANGQGQRQGRAYGTSVVGIGIADGFASNPLFFYFGADGLTVSTGDRGSATATTLLPPGEYGVGFSAFAIASTHQIFDEGEDALVQEGSATYTGAFKIEMKPAGSASPVTGKGASKVQFGARDCASGNVPVSLSKKTVKKAERVVVRVDGKKSSVLKGKKLMGKKPKARTIVVPTNPTAVSKVKVKITLKNGRRVQATRSYLPCR</sequence>
<feature type="region of interest" description="Disordered" evidence="1">
    <location>
        <begin position="60"/>
        <end position="87"/>
    </location>
</feature>
<dbReference type="RefSeq" id="WP_139624564.1">
    <property type="nucleotide sequence ID" value="NZ_VDMP01000027.1"/>
</dbReference>
<feature type="compositionally biased region" description="Polar residues" evidence="1">
    <location>
        <begin position="72"/>
        <end position="83"/>
    </location>
</feature>
<protein>
    <recommendedName>
        <fullName evidence="5">Ig-like domain repeat protein</fullName>
    </recommendedName>
</protein>
<evidence type="ECO:0000313" key="4">
    <source>
        <dbReference type="Proteomes" id="UP000313231"/>
    </source>
</evidence>
<organism evidence="3 4">
    <name type="scientific">Nocardioides albidus</name>
    <dbReference type="NCBI Taxonomy" id="1517589"/>
    <lineage>
        <taxon>Bacteria</taxon>
        <taxon>Bacillati</taxon>
        <taxon>Actinomycetota</taxon>
        <taxon>Actinomycetes</taxon>
        <taxon>Propionibacteriales</taxon>
        <taxon>Nocardioidaceae</taxon>
        <taxon>Nocardioides</taxon>
    </lineage>
</organism>
<dbReference type="AlphaFoldDB" id="A0A5C4VM80"/>
<gene>
    <name evidence="3" type="ORF">FHP29_19730</name>
</gene>
<proteinExistence type="predicted"/>
<evidence type="ECO:0008006" key="5">
    <source>
        <dbReference type="Google" id="ProtNLM"/>
    </source>
</evidence>
<name>A0A5C4VM80_9ACTN</name>
<feature type="chain" id="PRO_5022800571" description="Ig-like domain repeat protein" evidence="2">
    <location>
        <begin position="33"/>
        <end position="360"/>
    </location>
</feature>
<feature type="signal peptide" evidence="2">
    <location>
        <begin position="1"/>
        <end position="32"/>
    </location>
</feature>
<dbReference type="OrthoDB" id="3780325at2"/>
<evidence type="ECO:0000313" key="3">
    <source>
        <dbReference type="EMBL" id="TNM36379.1"/>
    </source>
</evidence>
<dbReference type="PROSITE" id="PS51318">
    <property type="entry name" value="TAT"/>
    <property type="match status" value="1"/>
</dbReference>
<dbReference type="Proteomes" id="UP000313231">
    <property type="component" value="Unassembled WGS sequence"/>
</dbReference>
<reference evidence="3 4" key="1">
    <citation type="journal article" date="2016" name="Int. J. Syst. Evol. Microbiol.">
        <title>Nocardioides albidus sp. nov., an actinobacterium isolated from garden soil.</title>
        <authorList>
            <person name="Singh H."/>
            <person name="Du J."/>
            <person name="Trinh H."/>
            <person name="Won K."/>
            <person name="Yang J.E."/>
            <person name="Yin C."/>
            <person name="Kook M."/>
            <person name="Yi T.H."/>
        </authorList>
    </citation>
    <scope>NUCLEOTIDE SEQUENCE [LARGE SCALE GENOMIC DNA]</scope>
    <source>
        <strain evidence="3 4">CCTCC AB 2015297</strain>
    </source>
</reference>
<dbReference type="EMBL" id="VDMP01000027">
    <property type="protein sequence ID" value="TNM36379.1"/>
    <property type="molecule type" value="Genomic_DNA"/>
</dbReference>
<feature type="compositionally biased region" description="Basic and acidic residues" evidence="1">
    <location>
        <begin position="60"/>
        <end position="69"/>
    </location>
</feature>